<accession>A0A7Y7Y2A1</accession>
<evidence type="ECO:0000313" key="2">
    <source>
        <dbReference type="Proteomes" id="UP000517547"/>
    </source>
</evidence>
<organism evidence="1 2">
    <name type="scientific">Pseudomonas gingeri</name>
    <dbReference type="NCBI Taxonomy" id="117681"/>
    <lineage>
        <taxon>Bacteria</taxon>
        <taxon>Pseudomonadati</taxon>
        <taxon>Pseudomonadota</taxon>
        <taxon>Gammaproteobacteria</taxon>
        <taxon>Pseudomonadales</taxon>
        <taxon>Pseudomonadaceae</taxon>
        <taxon>Pseudomonas</taxon>
    </lineage>
</organism>
<dbReference type="RefSeq" id="WP_083875267.1">
    <property type="nucleotide sequence ID" value="NZ_JACAQE010000008.1"/>
</dbReference>
<reference evidence="1 2" key="1">
    <citation type="submission" date="2020-04" db="EMBL/GenBank/DDBJ databases">
        <title>Molecular characterization of pseudomonads from Agaricus bisporus reveal novel blotch 2 pathogens in Western Europe.</title>
        <authorList>
            <person name="Taparia T."/>
            <person name="Krijger M."/>
            <person name="Haynes E."/>
            <person name="Elpinstone J.G."/>
            <person name="Noble R."/>
            <person name="Van Der Wolf J."/>
        </authorList>
    </citation>
    <scope>NUCLEOTIDE SEQUENCE [LARGE SCALE GENOMIC DNA]</scope>
    <source>
        <strain evidence="1 2">IPO3738</strain>
    </source>
</reference>
<evidence type="ECO:0000313" key="1">
    <source>
        <dbReference type="EMBL" id="NWC16575.1"/>
    </source>
</evidence>
<comment type="caution">
    <text evidence="1">The sequence shown here is derived from an EMBL/GenBank/DDBJ whole genome shotgun (WGS) entry which is preliminary data.</text>
</comment>
<name>A0A7Y7Y2A1_9PSED</name>
<proteinExistence type="predicted"/>
<dbReference type="AlphaFoldDB" id="A0A7Y7Y2A1"/>
<gene>
    <name evidence="1" type="ORF">HX845_23160</name>
</gene>
<dbReference type="EMBL" id="JACAQE010000008">
    <property type="protein sequence ID" value="NWC16575.1"/>
    <property type="molecule type" value="Genomic_DNA"/>
</dbReference>
<protein>
    <submittedName>
        <fullName evidence="1">Uncharacterized protein</fullName>
    </submittedName>
</protein>
<sequence length="156" mass="17678">MVALRYSISNTSQNLNTLCELIRDQNCHRVILFGTVENELDSENRDSNLPYVAALAVYEIPNIDSIYVLFDGIFLTAARYPRYTEVRALLDVAQESGRVYFCEARAPLTRTFTSEDAVAALKDLGPIRRLDADSRADYFALLSGFTEQQYVDIYNS</sequence>
<dbReference type="Proteomes" id="UP000517547">
    <property type="component" value="Unassembled WGS sequence"/>
</dbReference>